<dbReference type="Pfam" id="PF00005">
    <property type="entry name" value="ABC_tran"/>
    <property type="match status" value="1"/>
</dbReference>
<organism evidence="2">
    <name type="scientific">Dolosigranulum savutiense</name>
    <dbReference type="NCBI Taxonomy" id="3110288"/>
    <lineage>
        <taxon>Bacteria</taxon>
        <taxon>Bacillati</taxon>
        <taxon>Bacillota</taxon>
        <taxon>Bacilli</taxon>
        <taxon>Lactobacillales</taxon>
        <taxon>Carnobacteriaceae</taxon>
        <taxon>Dolosigranulum</taxon>
    </lineage>
</organism>
<accession>A0AB74U5J8</accession>
<dbReference type="PANTHER" id="PTHR43394">
    <property type="entry name" value="ATP-DEPENDENT PERMEASE MDL1, MITOCHONDRIAL"/>
    <property type="match status" value="1"/>
</dbReference>
<dbReference type="Gene3D" id="3.40.50.300">
    <property type="entry name" value="P-loop containing nucleotide triphosphate hydrolases"/>
    <property type="match status" value="1"/>
</dbReference>
<evidence type="ECO:0000313" key="2">
    <source>
        <dbReference type="EMBL" id="XBC50336.1"/>
    </source>
</evidence>
<dbReference type="GO" id="GO:0005524">
    <property type="term" value="F:ATP binding"/>
    <property type="evidence" value="ECO:0007669"/>
    <property type="project" value="UniProtKB-KW"/>
</dbReference>
<proteinExistence type="predicted"/>
<dbReference type="InterPro" id="IPR039421">
    <property type="entry name" value="Type_1_exporter"/>
</dbReference>
<dbReference type="GO" id="GO:0015421">
    <property type="term" value="F:ABC-type oligopeptide transporter activity"/>
    <property type="evidence" value="ECO:0007669"/>
    <property type="project" value="TreeGrafter"/>
</dbReference>
<keyword evidence="2" id="KW-0547">Nucleotide-binding</keyword>
<dbReference type="PROSITE" id="PS00211">
    <property type="entry name" value="ABC_TRANSPORTER_1"/>
    <property type="match status" value="1"/>
</dbReference>
<keyword evidence="2" id="KW-0067">ATP-binding</keyword>
<dbReference type="SUPFAM" id="SSF52540">
    <property type="entry name" value="P-loop containing nucleoside triphosphate hydrolases"/>
    <property type="match status" value="1"/>
</dbReference>
<gene>
    <name evidence="2" type="ORF">VUQ06_03710</name>
</gene>
<name>A0AB74U5J8_9LACT</name>
<dbReference type="GO" id="GO:0016887">
    <property type="term" value="F:ATP hydrolysis activity"/>
    <property type="evidence" value="ECO:0007669"/>
    <property type="project" value="InterPro"/>
</dbReference>
<reference evidence="2" key="1">
    <citation type="submission" date="2023-12" db="EMBL/GenBank/DDBJ databases">
        <title>Dolosigranulum savutii sp. nov. isolated from human upper respiratory samples collected in Botswana.</title>
        <authorList>
            <person name="Kelly M.S."/>
        </authorList>
    </citation>
    <scope>NUCLEOTIDE SEQUENCE</scope>
    <source>
        <strain evidence="2">MSK294</strain>
    </source>
</reference>
<protein>
    <submittedName>
        <fullName evidence="2">ATP-binding cassette domain-containing protein</fullName>
    </submittedName>
</protein>
<dbReference type="InterPro" id="IPR017871">
    <property type="entry name" value="ABC_transporter-like_CS"/>
</dbReference>
<dbReference type="PANTHER" id="PTHR43394:SF1">
    <property type="entry name" value="ATP-BINDING CASSETTE SUB-FAMILY B MEMBER 10, MITOCHONDRIAL"/>
    <property type="match status" value="1"/>
</dbReference>
<dbReference type="AlphaFoldDB" id="A0AB74U5J8"/>
<dbReference type="InterPro" id="IPR003439">
    <property type="entry name" value="ABC_transporter-like_ATP-bd"/>
</dbReference>
<dbReference type="InterPro" id="IPR027417">
    <property type="entry name" value="P-loop_NTPase"/>
</dbReference>
<dbReference type="KEGG" id="dst:VUQ06_03710"/>
<dbReference type="EMBL" id="CP142435">
    <property type="protein sequence ID" value="XBC50336.1"/>
    <property type="molecule type" value="Genomic_DNA"/>
</dbReference>
<dbReference type="RefSeq" id="WP_347301736.1">
    <property type="nucleotide sequence ID" value="NZ_CP142435.1"/>
</dbReference>
<feature type="domain" description="ABC transporter" evidence="1">
    <location>
        <begin position="13"/>
        <end position="91"/>
    </location>
</feature>
<evidence type="ECO:0000259" key="1">
    <source>
        <dbReference type="Pfam" id="PF00005"/>
    </source>
</evidence>
<sequence>MDFQDYAKFNLSLRENVMISDLMNNHSDESVRTYLKQSGFDTKELNIGLDQQLGVKFSDGRELSGGQWQKVALARGMYADRSILILDEPTASIDVQTEYELFTRFIEMSKDKTVLFITHRLSLVKQADKVLVLKDGEVVGFDHHDALMDTNNYYRRMYEMQANPYK</sequence>